<dbReference type="Gene3D" id="3.40.50.2300">
    <property type="match status" value="1"/>
</dbReference>
<keyword evidence="3 8" id="KW-0597">Phosphoprotein</keyword>
<dbReference type="SUPFAM" id="SSF46689">
    <property type="entry name" value="Homeodomain-like"/>
    <property type="match status" value="1"/>
</dbReference>
<sequence>MMIVDDESLFRKHMKERIDWESLGFVMCCEANNGIVALQEAEKYQPDLALIDISMPYMDGLDLAGQLKRLYPHLFIIIVTGHNEFEYARKAMRIGVMDYLLKPFDNEEFTMALQKARSFILGAREDTEWSKDYVPLLRESFLNQLIRHDMDMDRPAIEASLLRFRMPIPPQRFRVVVTEIDNMYENWSDPKEIVLWKHTVSNMLQDLVKIDGEHYVFHDAEGHIVSILAFRNEWEMKSYDGHAFERLGRLVERHFKFTVTVGFGTPRSEYQYLHDSYREALLCIQLKLTAGQGRLIWFDRLNNQSERFSFFPAELHESLIFQLRAKDWNGVEKRLEDAFSYMNNDGATLENAYTIMIGLISVCLSYAIESGHAIEEVFGAGFSPVRDMRKLASIQEGKDWITEIYRKAVMASEGIRSSKSYKLYHAAQTYIQESFADPDMTVEGVAAQLFIDSSYLRKIFKREGGTSVLDYITYVRMQKAKELIGAGYVKLLGIAEQVGYNDPNYFSKCFKKQFGLTPTEYETRLNK</sequence>
<dbReference type="InterPro" id="IPR018062">
    <property type="entry name" value="HTH_AraC-typ_CS"/>
</dbReference>
<comment type="subcellular location">
    <subcellularLocation>
        <location evidence="1">Cytoplasm</location>
    </subcellularLocation>
</comment>
<dbReference type="SMART" id="SM00448">
    <property type="entry name" value="REC"/>
    <property type="match status" value="1"/>
</dbReference>
<keyword evidence="7" id="KW-0804">Transcription</keyword>
<dbReference type="InterPro" id="IPR009057">
    <property type="entry name" value="Homeodomain-like_sf"/>
</dbReference>
<keyword evidence="12" id="KW-1185">Reference proteome</keyword>
<organism evidence="11 12">
    <name type="scientific">Cohnella yongneupensis</name>
    <dbReference type="NCBI Taxonomy" id="425006"/>
    <lineage>
        <taxon>Bacteria</taxon>
        <taxon>Bacillati</taxon>
        <taxon>Bacillota</taxon>
        <taxon>Bacilli</taxon>
        <taxon>Bacillales</taxon>
        <taxon>Paenibacillaceae</taxon>
        <taxon>Cohnella</taxon>
    </lineage>
</organism>
<feature type="domain" description="HTH araC/xylS-type" evidence="9">
    <location>
        <begin position="425"/>
        <end position="524"/>
    </location>
</feature>
<evidence type="ECO:0000256" key="6">
    <source>
        <dbReference type="ARBA" id="ARBA00023125"/>
    </source>
</evidence>
<dbReference type="PROSITE" id="PS50110">
    <property type="entry name" value="RESPONSE_REGULATORY"/>
    <property type="match status" value="1"/>
</dbReference>
<evidence type="ECO:0000313" key="11">
    <source>
        <dbReference type="EMBL" id="MFC5529395.1"/>
    </source>
</evidence>
<keyword evidence="6" id="KW-0238">DNA-binding</keyword>
<dbReference type="InterPro" id="IPR041522">
    <property type="entry name" value="CdaR_GGDEF"/>
</dbReference>
<feature type="domain" description="Response regulatory" evidence="10">
    <location>
        <begin position="1"/>
        <end position="117"/>
    </location>
</feature>
<dbReference type="PANTHER" id="PTHR42713:SF3">
    <property type="entry name" value="TRANSCRIPTIONAL REGULATORY PROTEIN HPTR"/>
    <property type="match status" value="1"/>
</dbReference>
<dbReference type="PROSITE" id="PS00041">
    <property type="entry name" value="HTH_ARAC_FAMILY_1"/>
    <property type="match status" value="1"/>
</dbReference>
<dbReference type="Pfam" id="PF17853">
    <property type="entry name" value="GGDEF_2"/>
    <property type="match status" value="1"/>
</dbReference>
<dbReference type="InterPro" id="IPR011006">
    <property type="entry name" value="CheY-like_superfamily"/>
</dbReference>
<dbReference type="InterPro" id="IPR018060">
    <property type="entry name" value="HTH_AraC"/>
</dbReference>
<evidence type="ECO:0000259" key="9">
    <source>
        <dbReference type="PROSITE" id="PS01124"/>
    </source>
</evidence>
<dbReference type="PRINTS" id="PR00032">
    <property type="entry name" value="HTHARAC"/>
</dbReference>
<dbReference type="Pfam" id="PF12833">
    <property type="entry name" value="HTH_18"/>
    <property type="match status" value="1"/>
</dbReference>
<dbReference type="RefSeq" id="WP_378111393.1">
    <property type="nucleotide sequence ID" value="NZ_JBHSNC010000024.1"/>
</dbReference>
<dbReference type="InterPro" id="IPR051552">
    <property type="entry name" value="HptR"/>
</dbReference>
<dbReference type="SMART" id="SM00342">
    <property type="entry name" value="HTH_ARAC"/>
    <property type="match status" value="1"/>
</dbReference>
<dbReference type="EMBL" id="JBHSNC010000024">
    <property type="protein sequence ID" value="MFC5529395.1"/>
    <property type="molecule type" value="Genomic_DNA"/>
</dbReference>
<keyword evidence="5" id="KW-0805">Transcription regulation</keyword>
<proteinExistence type="predicted"/>
<evidence type="ECO:0000256" key="4">
    <source>
        <dbReference type="ARBA" id="ARBA00023012"/>
    </source>
</evidence>
<dbReference type="InterPro" id="IPR020449">
    <property type="entry name" value="Tscrpt_reg_AraC-type_HTH"/>
</dbReference>
<dbReference type="PANTHER" id="PTHR42713">
    <property type="entry name" value="HISTIDINE KINASE-RELATED"/>
    <property type="match status" value="1"/>
</dbReference>
<name>A0ABW0QX66_9BACL</name>
<evidence type="ECO:0000256" key="8">
    <source>
        <dbReference type="PROSITE-ProRule" id="PRU00169"/>
    </source>
</evidence>
<dbReference type="PROSITE" id="PS01124">
    <property type="entry name" value="HTH_ARAC_FAMILY_2"/>
    <property type="match status" value="1"/>
</dbReference>
<protein>
    <submittedName>
        <fullName evidence="11">Response regulator</fullName>
    </submittedName>
</protein>
<dbReference type="Pfam" id="PF00072">
    <property type="entry name" value="Response_reg"/>
    <property type="match status" value="1"/>
</dbReference>
<evidence type="ECO:0000259" key="10">
    <source>
        <dbReference type="PROSITE" id="PS50110"/>
    </source>
</evidence>
<evidence type="ECO:0000256" key="7">
    <source>
        <dbReference type="ARBA" id="ARBA00023163"/>
    </source>
</evidence>
<keyword evidence="4" id="KW-0902">Two-component regulatory system</keyword>
<keyword evidence="2" id="KW-0963">Cytoplasm</keyword>
<accession>A0ABW0QX66</accession>
<evidence type="ECO:0000256" key="5">
    <source>
        <dbReference type="ARBA" id="ARBA00023015"/>
    </source>
</evidence>
<dbReference type="Gene3D" id="1.10.10.60">
    <property type="entry name" value="Homeodomain-like"/>
    <property type="match status" value="2"/>
</dbReference>
<evidence type="ECO:0000256" key="2">
    <source>
        <dbReference type="ARBA" id="ARBA00022490"/>
    </source>
</evidence>
<dbReference type="SUPFAM" id="SSF52172">
    <property type="entry name" value="CheY-like"/>
    <property type="match status" value="1"/>
</dbReference>
<reference evidence="12" key="1">
    <citation type="journal article" date="2019" name="Int. J. Syst. Evol. Microbiol.">
        <title>The Global Catalogue of Microorganisms (GCM) 10K type strain sequencing project: providing services to taxonomists for standard genome sequencing and annotation.</title>
        <authorList>
            <consortium name="The Broad Institute Genomics Platform"/>
            <consortium name="The Broad Institute Genome Sequencing Center for Infectious Disease"/>
            <person name="Wu L."/>
            <person name="Ma J."/>
        </authorList>
    </citation>
    <scope>NUCLEOTIDE SEQUENCE [LARGE SCALE GENOMIC DNA]</scope>
    <source>
        <strain evidence="12">CGMCC 1.18578</strain>
    </source>
</reference>
<dbReference type="Proteomes" id="UP001596108">
    <property type="component" value="Unassembled WGS sequence"/>
</dbReference>
<dbReference type="CDD" id="cd17536">
    <property type="entry name" value="REC_YesN-like"/>
    <property type="match status" value="1"/>
</dbReference>
<gene>
    <name evidence="11" type="ORF">ACFPQ4_08020</name>
</gene>
<evidence type="ECO:0000313" key="12">
    <source>
        <dbReference type="Proteomes" id="UP001596108"/>
    </source>
</evidence>
<evidence type="ECO:0000256" key="1">
    <source>
        <dbReference type="ARBA" id="ARBA00004496"/>
    </source>
</evidence>
<feature type="modified residue" description="4-aspartylphosphate" evidence="8">
    <location>
        <position position="52"/>
    </location>
</feature>
<comment type="caution">
    <text evidence="11">The sequence shown here is derived from an EMBL/GenBank/DDBJ whole genome shotgun (WGS) entry which is preliminary data.</text>
</comment>
<dbReference type="InterPro" id="IPR001789">
    <property type="entry name" value="Sig_transdc_resp-reg_receiver"/>
</dbReference>
<evidence type="ECO:0000256" key="3">
    <source>
        <dbReference type="ARBA" id="ARBA00022553"/>
    </source>
</evidence>